<dbReference type="InterPro" id="IPR036249">
    <property type="entry name" value="Thioredoxin-like_sf"/>
</dbReference>
<keyword evidence="9" id="KW-1185">Reference proteome</keyword>
<evidence type="ECO:0000256" key="4">
    <source>
        <dbReference type="ARBA" id="ARBA00023027"/>
    </source>
</evidence>
<dbReference type="Proteomes" id="UP000325577">
    <property type="component" value="Linkage Group LG21"/>
</dbReference>
<evidence type="ECO:0000256" key="1">
    <source>
        <dbReference type="ARBA" id="ARBA00012612"/>
    </source>
</evidence>
<dbReference type="InterPro" id="IPR052259">
    <property type="entry name" value="Nucleoredoxin-like"/>
</dbReference>
<evidence type="ECO:0000313" key="9">
    <source>
        <dbReference type="Proteomes" id="UP000325577"/>
    </source>
</evidence>
<keyword evidence="4" id="KW-0520">NAD</keyword>
<comment type="catalytic activity">
    <reaction evidence="5">
        <text>[protein]-dithiol + NAD(+) = [protein]-disulfide + NADH + H(+)</text>
        <dbReference type="Rhea" id="RHEA:18749"/>
        <dbReference type="Rhea" id="RHEA-COMP:10593"/>
        <dbReference type="Rhea" id="RHEA-COMP:10594"/>
        <dbReference type="ChEBI" id="CHEBI:15378"/>
        <dbReference type="ChEBI" id="CHEBI:29950"/>
        <dbReference type="ChEBI" id="CHEBI:50058"/>
        <dbReference type="ChEBI" id="CHEBI:57540"/>
        <dbReference type="ChEBI" id="CHEBI:57945"/>
        <dbReference type="EC" id="1.8.1.8"/>
    </reaction>
</comment>
<proteinExistence type="predicted"/>
<keyword evidence="2" id="KW-0677">Repeat</keyword>
<protein>
    <recommendedName>
        <fullName evidence="1">protein-disulfide reductase</fullName>
        <ecNumber evidence="1">1.8.1.8</ecNumber>
    </recommendedName>
</protein>
<dbReference type="EC" id="1.8.1.8" evidence="1"/>
<gene>
    <name evidence="8" type="ORF">F0562_036136</name>
</gene>
<name>A0A5J5AI18_9ASTE</name>
<sequence length="108" mass="12497">MMHHLDSKATEVPVASLMGKTIGLYFSAEWCLPGRKFTPKLISIYQKIKQMLVEKVDDEDFEMVLVSSDRDQMAFDSYFSTMPWLALPFADPISKDLTKHFDIQEFQV</sequence>
<evidence type="ECO:0000313" key="8">
    <source>
        <dbReference type="EMBL" id="KAA8528781.1"/>
    </source>
</evidence>
<dbReference type="OrthoDB" id="1740151at2759"/>
<dbReference type="AlphaFoldDB" id="A0A5J5AI18"/>
<evidence type="ECO:0000256" key="5">
    <source>
        <dbReference type="ARBA" id="ARBA00047388"/>
    </source>
</evidence>
<dbReference type="Pfam" id="PF13905">
    <property type="entry name" value="Thioredoxin_8"/>
    <property type="match status" value="1"/>
</dbReference>
<accession>A0A5J5AI18</accession>
<evidence type="ECO:0000259" key="7">
    <source>
        <dbReference type="Pfam" id="PF13905"/>
    </source>
</evidence>
<dbReference type="PANTHER" id="PTHR13871">
    <property type="entry name" value="THIOREDOXIN"/>
    <property type="match status" value="1"/>
</dbReference>
<dbReference type="SUPFAM" id="SSF52833">
    <property type="entry name" value="Thioredoxin-like"/>
    <property type="match status" value="1"/>
</dbReference>
<evidence type="ECO:0000256" key="6">
    <source>
        <dbReference type="ARBA" id="ARBA00047804"/>
    </source>
</evidence>
<dbReference type="Gene3D" id="3.40.30.10">
    <property type="entry name" value="Glutaredoxin"/>
    <property type="match status" value="1"/>
</dbReference>
<dbReference type="EMBL" id="CM018045">
    <property type="protein sequence ID" value="KAA8528781.1"/>
    <property type="molecule type" value="Genomic_DNA"/>
</dbReference>
<dbReference type="PANTHER" id="PTHR13871:SF7">
    <property type="entry name" value="NUCLEOREDOXIN 2-RELATED"/>
    <property type="match status" value="1"/>
</dbReference>
<evidence type="ECO:0000256" key="2">
    <source>
        <dbReference type="ARBA" id="ARBA00022737"/>
    </source>
</evidence>
<keyword evidence="3" id="KW-0560">Oxidoreductase</keyword>
<comment type="catalytic activity">
    <reaction evidence="6">
        <text>[protein]-dithiol + NADP(+) = [protein]-disulfide + NADPH + H(+)</text>
        <dbReference type="Rhea" id="RHEA:18753"/>
        <dbReference type="Rhea" id="RHEA-COMP:10593"/>
        <dbReference type="Rhea" id="RHEA-COMP:10594"/>
        <dbReference type="ChEBI" id="CHEBI:15378"/>
        <dbReference type="ChEBI" id="CHEBI:29950"/>
        <dbReference type="ChEBI" id="CHEBI:50058"/>
        <dbReference type="ChEBI" id="CHEBI:57783"/>
        <dbReference type="ChEBI" id="CHEBI:58349"/>
        <dbReference type="EC" id="1.8.1.8"/>
    </reaction>
</comment>
<reference evidence="8 9" key="1">
    <citation type="submission" date="2019-09" db="EMBL/GenBank/DDBJ databases">
        <title>A chromosome-level genome assembly of the Chinese tupelo Nyssa sinensis.</title>
        <authorList>
            <person name="Yang X."/>
            <person name="Kang M."/>
            <person name="Yang Y."/>
            <person name="Xiong H."/>
            <person name="Wang M."/>
            <person name="Zhang Z."/>
            <person name="Wang Z."/>
            <person name="Wu H."/>
            <person name="Ma T."/>
            <person name="Liu J."/>
            <person name="Xi Z."/>
        </authorList>
    </citation>
    <scope>NUCLEOTIDE SEQUENCE [LARGE SCALE GENOMIC DNA]</scope>
    <source>
        <strain evidence="8">J267</strain>
        <tissue evidence="8">Leaf</tissue>
    </source>
</reference>
<dbReference type="GO" id="GO:0047134">
    <property type="term" value="F:protein-disulfide reductase [NAD(P)H] activity"/>
    <property type="evidence" value="ECO:0007669"/>
    <property type="project" value="UniProtKB-EC"/>
</dbReference>
<feature type="domain" description="Thioredoxin-like fold" evidence="7">
    <location>
        <begin position="19"/>
        <end position="105"/>
    </location>
</feature>
<dbReference type="InterPro" id="IPR012336">
    <property type="entry name" value="Thioredoxin-like_fold"/>
</dbReference>
<organism evidence="8 9">
    <name type="scientific">Nyssa sinensis</name>
    <dbReference type="NCBI Taxonomy" id="561372"/>
    <lineage>
        <taxon>Eukaryota</taxon>
        <taxon>Viridiplantae</taxon>
        <taxon>Streptophyta</taxon>
        <taxon>Embryophyta</taxon>
        <taxon>Tracheophyta</taxon>
        <taxon>Spermatophyta</taxon>
        <taxon>Magnoliopsida</taxon>
        <taxon>eudicotyledons</taxon>
        <taxon>Gunneridae</taxon>
        <taxon>Pentapetalae</taxon>
        <taxon>asterids</taxon>
        <taxon>Cornales</taxon>
        <taxon>Nyssaceae</taxon>
        <taxon>Nyssa</taxon>
    </lineage>
</organism>
<evidence type="ECO:0000256" key="3">
    <source>
        <dbReference type="ARBA" id="ARBA00023002"/>
    </source>
</evidence>